<sequence>MLAQLQPLHKHLLNDYQQDFPLSPTPYRDIAEQLGVSEDEVLHAFEELSAQRMISRIGPVIAPNSIGSSALVAMAVPEHDLARVAELVSAYPEVNHNYERENRFNLWFVAVAADEAQLNAVIAEIETRSGYPAMTLPMLADYFINLGFEMNLHD</sequence>
<organism evidence="10 11">
    <name type="scientific">Methylomonas koyamae</name>
    <dbReference type="NCBI Taxonomy" id="702114"/>
    <lineage>
        <taxon>Bacteria</taxon>
        <taxon>Pseudomonadati</taxon>
        <taxon>Pseudomonadota</taxon>
        <taxon>Gammaproteobacteria</taxon>
        <taxon>Methylococcales</taxon>
        <taxon>Methylococcaceae</taxon>
        <taxon>Methylomonas</taxon>
    </lineage>
</organism>
<evidence type="ECO:0000256" key="1">
    <source>
        <dbReference type="ARBA" id="ARBA00023239"/>
    </source>
</evidence>
<feature type="domain" description="Siroheme decarboxylase AsnC-like ligand binding" evidence="8">
    <location>
        <begin position="68"/>
        <end position="138"/>
    </location>
</feature>
<comment type="catalytic activity">
    <reaction evidence="7">
        <text>siroheme + 2 H(+) = 12,18-didecarboxysiroheme + 2 CO2</text>
        <dbReference type="Rhea" id="RHEA:19093"/>
        <dbReference type="ChEBI" id="CHEBI:15378"/>
        <dbReference type="ChEBI" id="CHEBI:16526"/>
        <dbReference type="ChEBI" id="CHEBI:60052"/>
        <dbReference type="ChEBI" id="CHEBI:140497"/>
        <dbReference type="EC" id="4.1.1.111"/>
    </reaction>
</comment>
<dbReference type="InterPro" id="IPR040523">
    <property type="entry name" value="AsnC_trans_reg2"/>
</dbReference>
<feature type="domain" description="Siroheme decarboxylase NirL-like HTH" evidence="9">
    <location>
        <begin position="10"/>
        <end position="54"/>
    </location>
</feature>
<protein>
    <recommendedName>
        <fullName evidence="5">siroheme decarboxylase</fullName>
        <ecNumber evidence="5">4.1.1.111</ecNumber>
    </recommendedName>
</protein>
<dbReference type="PANTHER" id="PTHR43413">
    <property type="entry name" value="TRANSCRIPTIONAL REGULATOR, ASNC FAMILY"/>
    <property type="match status" value="1"/>
</dbReference>
<proteinExistence type="inferred from homology"/>
<dbReference type="Gene3D" id="1.10.10.10">
    <property type="entry name" value="Winged helix-like DNA-binding domain superfamily/Winged helix DNA-binding domain"/>
    <property type="match status" value="1"/>
</dbReference>
<dbReference type="Gene3D" id="3.30.70.3460">
    <property type="match status" value="1"/>
</dbReference>
<dbReference type="OrthoDB" id="5568033at2"/>
<accession>A0A177MZ45</accession>
<name>A0A177MZ45_9GAMM</name>
<evidence type="ECO:0000256" key="2">
    <source>
        <dbReference type="ARBA" id="ARBA00023444"/>
    </source>
</evidence>
<gene>
    <name evidence="10" type="ORF">A1507_21455</name>
</gene>
<dbReference type="AlphaFoldDB" id="A0A177MZ45"/>
<comment type="pathway">
    <text evidence="2">Porphyrin-containing compound metabolism.</text>
</comment>
<dbReference type="RefSeq" id="WP_064042546.1">
    <property type="nucleotide sequence ID" value="NZ_LUUJ01000129.1"/>
</dbReference>
<dbReference type="Proteomes" id="UP000077857">
    <property type="component" value="Unassembled WGS sequence"/>
</dbReference>
<evidence type="ECO:0000313" key="11">
    <source>
        <dbReference type="Proteomes" id="UP000077857"/>
    </source>
</evidence>
<evidence type="ECO:0000256" key="7">
    <source>
        <dbReference type="ARBA" id="ARBA00048470"/>
    </source>
</evidence>
<dbReference type="InterPro" id="IPR053953">
    <property type="entry name" value="NirdL-like_HTH"/>
</dbReference>
<dbReference type="EMBL" id="LUUJ01000129">
    <property type="protein sequence ID" value="OAI10865.1"/>
    <property type="molecule type" value="Genomic_DNA"/>
</dbReference>
<keyword evidence="1" id="KW-0456">Lyase</keyword>
<evidence type="ECO:0000256" key="6">
    <source>
        <dbReference type="ARBA" id="ARBA00045291"/>
    </source>
</evidence>
<comment type="subunit">
    <text evidence="4">Probably forms a complex composed of NirD, NirL, NirG and NirH. All proteins are required for the total conversion of siroheme to didecarboxysiroheme.</text>
</comment>
<dbReference type="PANTHER" id="PTHR43413:SF1">
    <property type="entry name" value="SIROHEME DECARBOXYLASE NIRL SUBUNIT"/>
    <property type="match status" value="1"/>
</dbReference>
<evidence type="ECO:0000256" key="3">
    <source>
        <dbReference type="ARBA" id="ARBA00023457"/>
    </source>
</evidence>
<evidence type="ECO:0000259" key="8">
    <source>
        <dbReference type="Pfam" id="PF17805"/>
    </source>
</evidence>
<dbReference type="InterPro" id="IPR050684">
    <property type="entry name" value="HTH-Siroheme_Decarb"/>
</dbReference>
<reference evidence="10 11" key="1">
    <citation type="submission" date="2016-03" db="EMBL/GenBank/DDBJ databases">
        <authorList>
            <person name="Ploux O."/>
        </authorList>
    </citation>
    <scope>NUCLEOTIDE SEQUENCE [LARGE SCALE GENOMIC DNA]</scope>
    <source>
        <strain evidence="10 11">R-45378</strain>
    </source>
</reference>
<evidence type="ECO:0000313" key="10">
    <source>
        <dbReference type="EMBL" id="OAI10865.1"/>
    </source>
</evidence>
<dbReference type="Pfam" id="PF17805">
    <property type="entry name" value="AsnC_trans_reg2"/>
    <property type="match status" value="1"/>
</dbReference>
<comment type="function">
    <text evidence="6">Involved in heme d1 biosynthesis. Catalyzes the decarboxylation of siroheme into didecarboxysiroheme.</text>
</comment>
<dbReference type="Pfam" id="PF22451">
    <property type="entry name" value="NirdL-like_HTH"/>
    <property type="match status" value="1"/>
</dbReference>
<comment type="similarity">
    <text evidence="3">Belongs to the Ahb/Nir family.</text>
</comment>
<dbReference type="InterPro" id="IPR036388">
    <property type="entry name" value="WH-like_DNA-bd_sf"/>
</dbReference>
<comment type="caution">
    <text evidence="10">The sequence shown here is derived from an EMBL/GenBank/DDBJ whole genome shotgun (WGS) entry which is preliminary data.</text>
</comment>
<evidence type="ECO:0000256" key="5">
    <source>
        <dbReference type="ARBA" id="ARBA00023471"/>
    </source>
</evidence>
<evidence type="ECO:0000259" key="9">
    <source>
        <dbReference type="Pfam" id="PF22451"/>
    </source>
</evidence>
<dbReference type="EC" id="4.1.1.111" evidence="5"/>
<dbReference type="GO" id="GO:0016829">
    <property type="term" value="F:lyase activity"/>
    <property type="evidence" value="ECO:0007669"/>
    <property type="project" value="UniProtKB-KW"/>
</dbReference>
<evidence type="ECO:0000256" key="4">
    <source>
        <dbReference type="ARBA" id="ARBA00023465"/>
    </source>
</evidence>